<keyword evidence="3" id="KW-1185">Reference proteome</keyword>
<proteinExistence type="predicted"/>
<dbReference type="Proteomes" id="UP001415857">
    <property type="component" value="Unassembled WGS sequence"/>
</dbReference>
<dbReference type="AlphaFoldDB" id="A0AAP0RL55"/>
<reference evidence="2 3" key="1">
    <citation type="journal article" date="2024" name="Plant J.">
        <title>Genome sequences and population genomics reveal climatic adaptation and genomic divergence between two closely related sweetgum species.</title>
        <authorList>
            <person name="Xu W.Q."/>
            <person name="Ren C.Q."/>
            <person name="Zhang X.Y."/>
            <person name="Comes H.P."/>
            <person name="Liu X.H."/>
            <person name="Li Y.G."/>
            <person name="Kettle C.J."/>
            <person name="Jalonen R."/>
            <person name="Gaisberger H."/>
            <person name="Ma Y.Z."/>
            <person name="Qiu Y.X."/>
        </authorList>
    </citation>
    <scope>NUCLEOTIDE SEQUENCE [LARGE SCALE GENOMIC DNA]</scope>
    <source>
        <strain evidence="2">Hangzhou</strain>
    </source>
</reference>
<dbReference type="PANTHER" id="PTHR45763:SF28">
    <property type="entry name" value="ALPHA_BETA-HYDROLASES SUPERFAMILY PROTEIN"/>
    <property type="match status" value="1"/>
</dbReference>
<protein>
    <recommendedName>
        <fullName evidence="4">Serine aminopeptidase S33 domain-containing protein</fullName>
    </recommendedName>
</protein>
<keyword evidence="1" id="KW-0732">Signal</keyword>
<dbReference type="SUPFAM" id="SSF53474">
    <property type="entry name" value="alpha/beta-Hydrolases"/>
    <property type="match status" value="1"/>
</dbReference>
<gene>
    <name evidence="2" type="ORF">L1049_012871</name>
</gene>
<organism evidence="2 3">
    <name type="scientific">Liquidambar formosana</name>
    <name type="common">Formosan gum</name>
    <dbReference type="NCBI Taxonomy" id="63359"/>
    <lineage>
        <taxon>Eukaryota</taxon>
        <taxon>Viridiplantae</taxon>
        <taxon>Streptophyta</taxon>
        <taxon>Embryophyta</taxon>
        <taxon>Tracheophyta</taxon>
        <taxon>Spermatophyta</taxon>
        <taxon>Magnoliopsida</taxon>
        <taxon>eudicotyledons</taxon>
        <taxon>Gunneridae</taxon>
        <taxon>Pentapetalae</taxon>
        <taxon>Saxifragales</taxon>
        <taxon>Altingiaceae</taxon>
        <taxon>Liquidambar</taxon>
    </lineage>
</organism>
<sequence>MFTKAVIVLLMSLLIWAYQMTQPPPTKICGVPNGPPVTSRRIRLSDGRYLAYRERGVAKENSNYKIIIVHGFDNSKDMVLAASQELIGELGIYFLSFDRAGYGESDPNTKRSCEE</sequence>
<dbReference type="Gene3D" id="3.40.50.1820">
    <property type="entry name" value="alpha/beta hydrolase"/>
    <property type="match status" value="1"/>
</dbReference>
<evidence type="ECO:0000313" key="3">
    <source>
        <dbReference type="Proteomes" id="UP001415857"/>
    </source>
</evidence>
<comment type="caution">
    <text evidence="2">The sequence shown here is derived from an EMBL/GenBank/DDBJ whole genome shotgun (WGS) entry which is preliminary data.</text>
</comment>
<evidence type="ECO:0000313" key="2">
    <source>
        <dbReference type="EMBL" id="KAK9279193.1"/>
    </source>
</evidence>
<feature type="signal peptide" evidence="1">
    <location>
        <begin position="1"/>
        <end position="17"/>
    </location>
</feature>
<evidence type="ECO:0008006" key="4">
    <source>
        <dbReference type="Google" id="ProtNLM"/>
    </source>
</evidence>
<dbReference type="PANTHER" id="PTHR45763">
    <property type="entry name" value="HYDROLASE, ALPHA/BETA FOLD FAMILY PROTEIN, EXPRESSED-RELATED"/>
    <property type="match status" value="1"/>
</dbReference>
<accession>A0AAP0RL55</accession>
<dbReference type="InterPro" id="IPR029058">
    <property type="entry name" value="AB_hydrolase_fold"/>
</dbReference>
<dbReference type="EMBL" id="JBBPBK010000008">
    <property type="protein sequence ID" value="KAK9279193.1"/>
    <property type="molecule type" value="Genomic_DNA"/>
</dbReference>
<name>A0AAP0RL55_LIQFO</name>
<evidence type="ECO:0000256" key="1">
    <source>
        <dbReference type="SAM" id="SignalP"/>
    </source>
</evidence>
<feature type="chain" id="PRO_5042946063" description="Serine aminopeptidase S33 domain-containing protein" evidence="1">
    <location>
        <begin position="18"/>
        <end position="115"/>
    </location>
</feature>